<dbReference type="PRINTS" id="PR01490">
    <property type="entry name" value="RTXTOXIND"/>
</dbReference>
<keyword evidence="6 11" id="KW-0812">Transmembrane</keyword>
<evidence type="ECO:0000313" key="14">
    <source>
        <dbReference type="Proteomes" id="UP000527143"/>
    </source>
</evidence>
<dbReference type="PANTHER" id="PTHR30386:SF19">
    <property type="entry name" value="MULTIDRUG EXPORT PROTEIN EMRA-RELATED"/>
    <property type="match status" value="1"/>
</dbReference>
<evidence type="ECO:0000256" key="7">
    <source>
        <dbReference type="ARBA" id="ARBA00022989"/>
    </source>
</evidence>
<dbReference type="GO" id="GO:0015721">
    <property type="term" value="P:bile acid and bile salt transport"/>
    <property type="evidence" value="ECO:0007669"/>
    <property type="project" value="UniProtKB-ARBA"/>
</dbReference>
<evidence type="ECO:0000313" key="13">
    <source>
        <dbReference type="EMBL" id="MBB5710930.1"/>
    </source>
</evidence>
<feature type="coiled-coil region" evidence="9">
    <location>
        <begin position="109"/>
        <end position="177"/>
    </location>
</feature>
<dbReference type="Gene3D" id="2.40.30.170">
    <property type="match status" value="1"/>
</dbReference>
<dbReference type="RefSeq" id="WP_184087306.1">
    <property type="nucleotide sequence ID" value="NZ_JACIJF010000005.1"/>
</dbReference>
<comment type="caution">
    <text evidence="13">The sequence shown here is derived from an EMBL/GenBank/DDBJ whole genome shotgun (WGS) entry which is preliminary data.</text>
</comment>
<proteinExistence type="inferred from homology"/>
<dbReference type="Gene3D" id="1.10.287.470">
    <property type="entry name" value="Helix hairpin bin"/>
    <property type="match status" value="2"/>
</dbReference>
<gene>
    <name evidence="13" type="ORF">FHT02_002170</name>
</gene>
<feature type="region of interest" description="Disordered" evidence="10">
    <location>
        <begin position="1"/>
        <end position="25"/>
    </location>
</feature>
<dbReference type="EMBL" id="JACIJF010000005">
    <property type="protein sequence ID" value="MBB5710930.1"/>
    <property type="molecule type" value="Genomic_DNA"/>
</dbReference>
<evidence type="ECO:0000259" key="12">
    <source>
        <dbReference type="Pfam" id="PF25885"/>
    </source>
</evidence>
<dbReference type="Gene3D" id="2.40.50.100">
    <property type="match status" value="1"/>
</dbReference>
<evidence type="ECO:0000256" key="3">
    <source>
        <dbReference type="ARBA" id="ARBA00022448"/>
    </source>
</evidence>
<reference evidence="13 14" key="1">
    <citation type="submission" date="2020-08" db="EMBL/GenBank/DDBJ databases">
        <title>Genomic Encyclopedia of Type Strains, Phase IV (KMG-IV): sequencing the most valuable type-strain genomes for metagenomic binning, comparative biology and taxonomic classification.</title>
        <authorList>
            <person name="Goeker M."/>
        </authorList>
    </citation>
    <scope>NUCLEOTIDE SEQUENCE [LARGE SCALE GENOMIC DNA]</scope>
    <source>
        <strain evidence="13 14">DSM 26736</strain>
    </source>
</reference>
<evidence type="ECO:0000256" key="6">
    <source>
        <dbReference type="ARBA" id="ARBA00022692"/>
    </source>
</evidence>
<accession>A0A840YMN6</accession>
<keyword evidence="9" id="KW-0175">Coiled coil</keyword>
<keyword evidence="14" id="KW-1185">Reference proteome</keyword>
<evidence type="ECO:0000256" key="2">
    <source>
        <dbReference type="ARBA" id="ARBA00009477"/>
    </source>
</evidence>
<feature type="compositionally biased region" description="Low complexity" evidence="10">
    <location>
        <begin position="12"/>
        <end position="25"/>
    </location>
</feature>
<keyword evidence="3" id="KW-0813">Transport</keyword>
<feature type="transmembrane region" description="Helical" evidence="11">
    <location>
        <begin position="40"/>
        <end position="61"/>
    </location>
</feature>
<dbReference type="Proteomes" id="UP000527143">
    <property type="component" value="Unassembled WGS sequence"/>
</dbReference>
<evidence type="ECO:0000256" key="10">
    <source>
        <dbReference type="SAM" id="MobiDB-lite"/>
    </source>
</evidence>
<keyword evidence="8 11" id="KW-0472">Membrane</keyword>
<evidence type="ECO:0000256" key="5">
    <source>
        <dbReference type="ARBA" id="ARBA00022519"/>
    </source>
</evidence>
<evidence type="ECO:0000256" key="1">
    <source>
        <dbReference type="ARBA" id="ARBA00004377"/>
    </source>
</evidence>
<name>A0A840YMN6_9SPHN</name>
<dbReference type="InterPro" id="IPR058633">
    <property type="entry name" value="EmrA/FarA_HH"/>
</dbReference>
<dbReference type="InterPro" id="IPR050739">
    <property type="entry name" value="MFP"/>
</dbReference>
<evidence type="ECO:0000256" key="11">
    <source>
        <dbReference type="SAM" id="Phobius"/>
    </source>
</evidence>
<organism evidence="13 14">
    <name type="scientific">Sphingomonas xinjiangensis</name>
    <dbReference type="NCBI Taxonomy" id="643568"/>
    <lineage>
        <taxon>Bacteria</taxon>
        <taxon>Pseudomonadati</taxon>
        <taxon>Pseudomonadota</taxon>
        <taxon>Alphaproteobacteria</taxon>
        <taxon>Sphingomonadales</taxon>
        <taxon>Sphingomonadaceae</taxon>
        <taxon>Sphingomonas</taxon>
    </lineage>
</organism>
<sequence length="396" mass="41151">MADADPQIRNQASQAAPAAEAPAPALDAPAAKRGGMRKKLLGGIGALVLIGGVGYGAWYTLVGSHFIGTDNAYVGADTAAITPMLAAQVAEVAVSDTQAVRKGDVLVRLDDSDAKIAVAQAEADLARAQRQYGQTSATSAALAAQVQAREADITRARAQLTSAQADYERARVDLERRRRLAPNGAVSGEELSSATNAFATAQANLQLARAAIAQATSTRGAASGELAANNALIRGTTTATAPEVLAAQAKLAQARLDLQRTTIRAPMDGVITRRNVAVGQRVAPGTQLMLIVPVGQLYVDANFKEVQLTNVKVGQPVTLTSDLYGGDVEYHGRVVGLSGGTGSSFALIPAQNATGNWIKVVQRLPVRVALDPKELQAHPLRVGLSMDAEIDITAKN</sequence>
<dbReference type="SUPFAM" id="SSF111369">
    <property type="entry name" value="HlyD-like secretion proteins"/>
    <property type="match status" value="3"/>
</dbReference>
<comment type="subcellular location">
    <subcellularLocation>
        <location evidence="1">Cell inner membrane</location>
        <topology evidence="1">Single-pass membrane protein</topology>
    </subcellularLocation>
</comment>
<dbReference type="GO" id="GO:0046677">
    <property type="term" value="P:response to antibiotic"/>
    <property type="evidence" value="ECO:0007669"/>
    <property type="project" value="UniProtKB-ARBA"/>
</dbReference>
<comment type="similarity">
    <text evidence="2">Belongs to the membrane fusion protein (MFP) (TC 8.A.1) family.</text>
</comment>
<dbReference type="GO" id="GO:1990961">
    <property type="term" value="P:xenobiotic detoxification by transmembrane export across the plasma membrane"/>
    <property type="evidence" value="ECO:0007669"/>
    <property type="project" value="UniProtKB-ARBA"/>
</dbReference>
<keyword evidence="7 11" id="KW-1133">Transmembrane helix</keyword>
<keyword evidence="4" id="KW-1003">Cell membrane</keyword>
<protein>
    <submittedName>
        <fullName evidence="13">Membrane fusion protein (Multidrug efflux system)</fullName>
    </submittedName>
</protein>
<dbReference type="PANTHER" id="PTHR30386">
    <property type="entry name" value="MEMBRANE FUSION SUBUNIT OF EMRAB-TOLC MULTIDRUG EFFLUX PUMP"/>
    <property type="match status" value="1"/>
</dbReference>
<keyword evidence="5" id="KW-0997">Cell inner membrane</keyword>
<evidence type="ECO:0000256" key="8">
    <source>
        <dbReference type="ARBA" id="ARBA00023136"/>
    </source>
</evidence>
<dbReference type="GO" id="GO:0005886">
    <property type="term" value="C:plasma membrane"/>
    <property type="evidence" value="ECO:0007669"/>
    <property type="project" value="UniProtKB-SubCell"/>
</dbReference>
<dbReference type="FunFam" id="2.40.30.170:FF:000003">
    <property type="entry name" value="Multidrug resistance protein A"/>
    <property type="match status" value="1"/>
</dbReference>
<feature type="domain" description="Multidrug export protein EmrA/FarA alpha-helical hairpin" evidence="12">
    <location>
        <begin position="113"/>
        <end position="215"/>
    </location>
</feature>
<dbReference type="Pfam" id="PF25885">
    <property type="entry name" value="HH_EMRA"/>
    <property type="match status" value="1"/>
</dbReference>
<evidence type="ECO:0000256" key="4">
    <source>
        <dbReference type="ARBA" id="ARBA00022475"/>
    </source>
</evidence>
<dbReference type="AlphaFoldDB" id="A0A840YMN6"/>
<evidence type="ECO:0000256" key="9">
    <source>
        <dbReference type="SAM" id="Coils"/>
    </source>
</evidence>